<name>A0A8H3PF67_9LECA</name>
<dbReference type="AlphaFoldDB" id="A0A8H3PF67"/>
<accession>A0A8H3PF67</accession>
<evidence type="ECO:0000313" key="3">
    <source>
        <dbReference type="Proteomes" id="UP000664203"/>
    </source>
</evidence>
<keyword evidence="3" id="KW-1185">Reference proteome</keyword>
<dbReference type="Proteomes" id="UP000664203">
    <property type="component" value="Unassembled WGS sequence"/>
</dbReference>
<protein>
    <submittedName>
        <fullName evidence="2">Uncharacterized protein</fullName>
    </submittedName>
</protein>
<feature type="region of interest" description="Disordered" evidence="1">
    <location>
        <begin position="161"/>
        <end position="184"/>
    </location>
</feature>
<organism evidence="2 3">
    <name type="scientific">Alectoria fallacina</name>
    <dbReference type="NCBI Taxonomy" id="1903189"/>
    <lineage>
        <taxon>Eukaryota</taxon>
        <taxon>Fungi</taxon>
        <taxon>Dikarya</taxon>
        <taxon>Ascomycota</taxon>
        <taxon>Pezizomycotina</taxon>
        <taxon>Lecanoromycetes</taxon>
        <taxon>OSLEUM clade</taxon>
        <taxon>Lecanoromycetidae</taxon>
        <taxon>Lecanorales</taxon>
        <taxon>Lecanorineae</taxon>
        <taxon>Parmeliaceae</taxon>
        <taxon>Alectoria</taxon>
    </lineage>
</organism>
<comment type="caution">
    <text evidence="2">The sequence shown here is derived from an EMBL/GenBank/DDBJ whole genome shotgun (WGS) entry which is preliminary data.</text>
</comment>
<dbReference type="EMBL" id="CAJPDR010000535">
    <property type="protein sequence ID" value="CAF9939034.1"/>
    <property type="molecule type" value="Genomic_DNA"/>
</dbReference>
<feature type="compositionally biased region" description="Basic and acidic residues" evidence="1">
    <location>
        <begin position="161"/>
        <end position="171"/>
    </location>
</feature>
<reference evidence="2" key="1">
    <citation type="submission" date="2021-03" db="EMBL/GenBank/DDBJ databases">
        <authorList>
            <person name="Tagirdzhanova G."/>
        </authorList>
    </citation>
    <scope>NUCLEOTIDE SEQUENCE</scope>
</reference>
<evidence type="ECO:0000313" key="2">
    <source>
        <dbReference type="EMBL" id="CAF9939034.1"/>
    </source>
</evidence>
<evidence type="ECO:0000256" key="1">
    <source>
        <dbReference type="SAM" id="MobiDB-lite"/>
    </source>
</evidence>
<feature type="compositionally biased region" description="Low complexity" evidence="1">
    <location>
        <begin position="91"/>
        <end position="100"/>
    </location>
</feature>
<feature type="region of interest" description="Disordered" evidence="1">
    <location>
        <begin position="75"/>
        <end position="147"/>
    </location>
</feature>
<proteinExistence type="predicted"/>
<sequence>MPSFQEQPRTQRGKVAEIQLSERPWRDEIYIRPDFLSGTGSLVSTRGTAVDVTGILDRGLLPGDKVHWTTCQNADGSSSMAQLSCDRLDYPEPSESPIESESSKHSESSTPESPLAGQDGGGVGVLKSFGSGSPQKPKMAVQTNKWGIHDPGRAAVYYETSESKSAIDSKGKKPAGRSFSTLPS</sequence>
<dbReference type="OrthoDB" id="10384822at2759"/>
<gene>
    <name evidence="2" type="ORF">ALECFALPRED_007961</name>
</gene>